<evidence type="ECO:0000313" key="2">
    <source>
        <dbReference type="EMBL" id="EKX44871.1"/>
    </source>
</evidence>
<proteinExistence type="predicted"/>
<evidence type="ECO:0000313" key="4">
    <source>
        <dbReference type="Proteomes" id="UP000011087"/>
    </source>
</evidence>
<dbReference type="EMBL" id="JH993002">
    <property type="protein sequence ID" value="EKX44871.1"/>
    <property type="molecule type" value="Genomic_DNA"/>
</dbReference>
<dbReference type="HOGENOM" id="CLU_643191_0_0_1"/>
<reference evidence="3" key="3">
    <citation type="submission" date="2015-06" db="UniProtKB">
        <authorList>
            <consortium name="EnsemblProtists"/>
        </authorList>
    </citation>
    <scope>IDENTIFICATION</scope>
</reference>
<reference evidence="2 4" key="1">
    <citation type="journal article" date="2012" name="Nature">
        <title>Algal genomes reveal evolutionary mosaicism and the fate of nucleomorphs.</title>
        <authorList>
            <consortium name="DOE Joint Genome Institute"/>
            <person name="Curtis B.A."/>
            <person name="Tanifuji G."/>
            <person name="Burki F."/>
            <person name="Gruber A."/>
            <person name="Irimia M."/>
            <person name="Maruyama S."/>
            <person name="Arias M.C."/>
            <person name="Ball S.G."/>
            <person name="Gile G.H."/>
            <person name="Hirakawa Y."/>
            <person name="Hopkins J.F."/>
            <person name="Kuo A."/>
            <person name="Rensing S.A."/>
            <person name="Schmutz J."/>
            <person name="Symeonidi A."/>
            <person name="Elias M."/>
            <person name="Eveleigh R.J."/>
            <person name="Herman E.K."/>
            <person name="Klute M.J."/>
            <person name="Nakayama T."/>
            <person name="Obornik M."/>
            <person name="Reyes-Prieto A."/>
            <person name="Armbrust E.V."/>
            <person name="Aves S.J."/>
            <person name="Beiko R.G."/>
            <person name="Coutinho P."/>
            <person name="Dacks J.B."/>
            <person name="Durnford D.G."/>
            <person name="Fast N.M."/>
            <person name="Green B.R."/>
            <person name="Grisdale C.J."/>
            <person name="Hempel F."/>
            <person name="Henrissat B."/>
            <person name="Hoppner M.P."/>
            <person name="Ishida K."/>
            <person name="Kim E."/>
            <person name="Koreny L."/>
            <person name="Kroth P.G."/>
            <person name="Liu Y."/>
            <person name="Malik S.B."/>
            <person name="Maier U.G."/>
            <person name="McRose D."/>
            <person name="Mock T."/>
            <person name="Neilson J.A."/>
            <person name="Onodera N.T."/>
            <person name="Poole A.M."/>
            <person name="Pritham E.J."/>
            <person name="Richards T.A."/>
            <person name="Rocap G."/>
            <person name="Roy S.W."/>
            <person name="Sarai C."/>
            <person name="Schaack S."/>
            <person name="Shirato S."/>
            <person name="Slamovits C.H."/>
            <person name="Spencer D.F."/>
            <person name="Suzuki S."/>
            <person name="Worden A.Z."/>
            <person name="Zauner S."/>
            <person name="Barry K."/>
            <person name="Bell C."/>
            <person name="Bharti A.K."/>
            <person name="Crow J.A."/>
            <person name="Grimwood J."/>
            <person name="Kramer R."/>
            <person name="Lindquist E."/>
            <person name="Lucas S."/>
            <person name="Salamov A."/>
            <person name="McFadden G.I."/>
            <person name="Lane C.E."/>
            <person name="Keeling P.J."/>
            <person name="Gray M.W."/>
            <person name="Grigoriev I.V."/>
            <person name="Archibald J.M."/>
        </authorList>
    </citation>
    <scope>NUCLEOTIDE SEQUENCE</scope>
    <source>
        <strain evidence="2 4">CCMP2712</strain>
    </source>
</reference>
<evidence type="ECO:0000259" key="1">
    <source>
        <dbReference type="PROSITE" id="PS50003"/>
    </source>
</evidence>
<dbReference type="GeneID" id="17301469"/>
<dbReference type="KEGG" id="gtt:GUITHDRAFT_139480"/>
<dbReference type="PROSITE" id="PS50003">
    <property type="entry name" value="PH_DOMAIN"/>
    <property type="match status" value="1"/>
</dbReference>
<dbReference type="Proteomes" id="UP000011087">
    <property type="component" value="Unassembled WGS sequence"/>
</dbReference>
<dbReference type="EnsemblProtists" id="EKX44871">
    <property type="protein sequence ID" value="EKX44871"/>
    <property type="gene ID" value="GUITHDRAFT_139480"/>
</dbReference>
<organism evidence="2">
    <name type="scientific">Guillardia theta (strain CCMP2712)</name>
    <name type="common">Cryptophyte</name>
    <dbReference type="NCBI Taxonomy" id="905079"/>
    <lineage>
        <taxon>Eukaryota</taxon>
        <taxon>Cryptophyceae</taxon>
        <taxon>Pyrenomonadales</taxon>
        <taxon>Geminigeraceae</taxon>
        <taxon>Guillardia</taxon>
    </lineage>
</organism>
<dbReference type="Gene3D" id="3.40.50.11350">
    <property type="match status" value="1"/>
</dbReference>
<dbReference type="CDD" id="cd11296">
    <property type="entry name" value="O-FucT_like"/>
    <property type="match status" value="1"/>
</dbReference>
<reference evidence="4" key="2">
    <citation type="submission" date="2012-11" db="EMBL/GenBank/DDBJ databases">
        <authorList>
            <person name="Kuo A."/>
            <person name="Curtis B.A."/>
            <person name="Tanifuji G."/>
            <person name="Burki F."/>
            <person name="Gruber A."/>
            <person name="Irimia M."/>
            <person name="Maruyama S."/>
            <person name="Arias M.C."/>
            <person name="Ball S.G."/>
            <person name="Gile G.H."/>
            <person name="Hirakawa Y."/>
            <person name="Hopkins J.F."/>
            <person name="Rensing S.A."/>
            <person name="Schmutz J."/>
            <person name="Symeonidi A."/>
            <person name="Elias M."/>
            <person name="Eveleigh R.J."/>
            <person name="Herman E.K."/>
            <person name="Klute M.J."/>
            <person name="Nakayama T."/>
            <person name="Obornik M."/>
            <person name="Reyes-Prieto A."/>
            <person name="Armbrust E.V."/>
            <person name="Aves S.J."/>
            <person name="Beiko R.G."/>
            <person name="Coutinho P."/>
            <person name="Dacks J.B."/>
            <person name="Durnford D.G."/>
            <person name="Fast N.M."/>
            <person name="Green B.R."/>
            <person name="Grisdale C."/>
            <person name="Hempe F."/>
            <person name="Henrissat B."/>
            <person name="Hoppner M.P."/>
            <person name="Ishida K.-I."/>
            <person name="Kim E."/>
            <person name="Koreny L."/>
            <person name="Kroth P.G."/>
            <person name="Liu Y."/>
            <person name="Malik S.-B."/>
            <person name="Maier U.G."/>
            <person name="McRose D."/>
            <person name="Mock T."/>
            <person name="Neilson J.A."/>
            <person name="Onodera N.T."/>
            <person name="Poole A.M."/>
            <person name="Pritham E.J."/>
            <person name="Richards T.A."/>
            <person name="Rocap G."/>
            <person name="Roy S.W."/>
            <person name="Sarai C."/>
            <person name="Schaack S."/>
            <person name="Shirato S."/>
            <person name="Slamovits C.H."/>
            <person name="Spencer D.F."/>
            <person name="Suzuki S."/>
            <person name="Worden A.Z."/>
            <person name="Zauner S."/>
            <person name="Barry K."/>
            <person name="Bell C."/>
            <person name="Bharti A.K."/>
            <person name="Crow J.A."/>
            <person name="Grimwood J."/>
            <person name="Kramer R."/>
            <person name="Lindquist E."/>
            <person name="Lucas S."/>
            <person name="Salamov A."/>
            <person name="McFadden G.I."/>
            <person name="Lane C.E."/>
            <person name="Keeling P.J."/>
            <person name="Gray M.W."/>
            <person name="Grigoriev I.V."/>
            <person name="Archibald J.M."/>
        </authorList>
    </citation>
    <scope>NUCLEOTIDE SEQUENCE</scope>
    <source>
        <strain evidence="4">CCMP2712</strain>
    </source>
</reference>
<protein>
    <recommendedName>
        <fullName evidence="1">PH domain-containing protein</fullName>
    </recommendedName>
</protein>
<dbReference type="InterPro" id="IPR001849">
    <property type="entry name" value="PH_domain"/>
</dbReference>
<accession>L1J8M8</accession>
<dbReference type="AlphaFoldDB" id="L1J8M8"/>
<gene>
    <name evidence="2" type="ORF">GUITHDRAFT_139480</name>
</gene>
<evidence type="ECO:0000313" key="3">
    <source>
        <dbReference type="EnsemblProtists" id="EKX44871"/>
    </source>
</evidence>
<feature type="domain" description="PH" evidence="1">
    <location>
        <begin position="1"/>
        <end position="69"/>
    </location>
</feature>
<name>L1J8M8_GUITC</name>
<sequence>MWFKSTDERSERLESVSSAGKSSFKFKYAQSHTRTLIDSLVLVSSSTKDVFVSIEDREKWMDEISMVQKMIIICITNTTGAIQDGLYETSWIYRSIDPHVWQVDGVIDGSALSSTFIIYKYARKSRSANKNLCWMFGQYGRLNNGIIGFLHLGYLASRFQRQMVVPNVAFVCSVNLPLTSLLVLEGLIYIQGYDVKLVSEDDFFSTCGSSPVVDVKGLEKQSHRETCQIDGRHLFETRDVTEHHMKSSFFHLRFHSRLVTKAKRFILEKFKGIPYAAVHFRNFEEDCIERVKDVIGHAYPGISNISSHLDSISPMCNPNVSWVLHESEEYSRIHRISLFISSESWGGMQDNVADADRLVKPQRECEEVECALIDMIVCMESIIFFGNPASTFSLNVGRLREQQFPFAGPNIFSTDRNLLFPLWFGYK</sequence>
<dbReference type="PaxDb" id="55529-EKX44871"/>
<dbReference type="RefSeq" id="XP_005831851.1">
    <property type="nucleotide sequence ID" value="XM_005831794.1"/>
</dbReference>
<keyword evidence="4" id="KW-1185">Reference proteome</keyword>